<evidence type="ECO:0000256" key="1">
    <source>
        <dbReference type="ARBA" id="ARBA00006750"/>
    </source>
</evidence>
<dbReference type="OrthoDB" id="286637at2759"/>
<dbReference type="CDD" id="cd04641">
    <property type="entry name" value="CBS_euAMPK_gamma-like_repeat2"/>
    <property type="match status" value="1"/>
</dbReference>
<feature type="domain" description="CBS" evidence="5">
    <location>
        <begin position="145"/>
        <end position="211"/>
    </location>
</feature>
<feature type="domain" description="CBS" evidence="5">
    <location>
        <begin position="225"/>
        <end position="283"/>
    </location>
</feature>
<dbReference type="EMBL" id="SELW01000129">
    <property type="protein sequence ID" value="TID30654.1"/>
    <property type="molecule type" value="Genomic_DNA"/>
</dbReference>
<evidence type="ECO:0000256" key="4">
    <source>
        <dbReference type="PROSITE-ProRule" id="PRU00703"/>
    </source>
</evidence>
<dbReference type="SMART" id="SM00116">
    <property type="entry name" value="CBS"/>
    <property type="match status" value="4"/>
</dbReference>
<dbReference type="Pfam" id="PF00571">
    <property type="entry name" value="CBS"/>
    <property type="match status" value="2"/>
</dbReference>
<evidence type="ECO:0000259" key="5">
    <source>
        <dbReference type="PROSITE" id="PS51371"/>
    </source>
</evidence>
<dbReference type="GO" id="GO:0005634">
    <property type="term" value="C:nucleus"/>
    <property type="evidence" value="ECO:0007669"/>
    <property type="project" value="TreeGrafter"/>
</dbReference>
<evidence type="ECO:0000256" key="2">
    <source>
        <dbReference type="ARBA" id="ARBA00022737"/>
    </source>
</evidence>
<feature type="domain" description="CBS" evidence="5">
    <location>
        <begin position="292"/>
        <end position="351"/>
    </location>
</feature>
<reference evidence="6 7" key="1">
    <citation type="journal article" date="2019" name="Front. Genet.">
        <title>Whole-Genome Sequencing of the Opportunistic Yeast Pathogen Candida inconspicua Uncovers Its Hybrid Origin.</title>
        <authorList>
            <person name="Mixao V."/>
            <person name="Hansen A.P."/>
            <person name="Saus E."/>
            <person name="Boekhout T."/>
            <person name="Lass-Florl C."/>
            <person name="Gabaldon T."/>
        </authorList>
    </citation>
    <scope>NUCLEOTIDE SEQUENCE [LARGE SCALE GENOMIC DNA]</scope>
    <source>
        <strain evidence="6 7">CBS 180</strain>
    </source>
</reference>
<dbReference type="GO" id="GO:0016208">
    <property type="term" value="F:AMP binding"/>
    <property type="evidence" value="ECO:0007669"/>
    <property type="project" value="TreeGrafter"/>
</dbReference>
<dbReference type="InterPro" id="IPR046342">
    <property type="entry name" value="CBS_dom_sf"/>
</dbReference>
<dbReference type="GO" id="GO:0019887">
    <property type="term" value="F:protein kinase regulator activity"/>
    <property type="evidence" value="ECO:0007669"/>
    <property type="project" value="TreeGrafter"/>
</dbReference>
<keyword evidence="7" id="KW-1185">Reference proteome</keyword>
<dbReference type="Gene3D" id="3.10.580.10">
    <property type="entry name" value="CBS-domain"/>
    <property type="match status" value="2"/>
</dbReference>
<sequence>MELAYQHEQENQQEHYLQQQQGNVIAQQQPLRNMQLGLSIESDQKVALNVIRAFLKSKTSFDVLPVSYRLIVFDTSLLVKRALNVLLQNSIVSAPLWNSKSSKFAGLLTANDFLNIVHYAATNPEHSVSLSDTLTLDGLADIGSMSGSSALDTVSIHPFRSLYDACEKMINSSARRIPLIDRDEETHREIVVSVLTQYRILKFVSMNCRETRYLLQPLRDLNIGTTSNLCHARLNTSIGEVINLLIQHHISAVPILDDDNKLINVYEAVDLLSLIKGGVYADTSLSVGEALLRRSDDFEGVYTCTLSDSLFVVLETIRKSRLHRLFVLDEEGKLLGVMTLGDILKYILFSE</sequence>
<dbReference type="STRING" id="52247.A0A4T0X713"/>
<dbReference type="GO" id="GO:0019901">
    <property type="term" value="F:protein kinase binding"/>
    <property type="evidence" value="ECO:0007669"/>
    <property type="project" value="TreeGrafter"/>
</dbReference>
<gene>
    <name evidence="6" type="ORF">CANINC_000810</name>
</gene>
<keyword evidence="3 4" id="KW-0129">CBS domain</keyword>
<organism evidence="6 7">
    <name type="scientific">Pichia inconspicua</name>
    <dbReference type="NCBI Taxonomy" id="52247"/>
    <lineage>
        <taxon>Eukaryota</taxon>
        <taxon>Fungi</taxon>
        <taxon>Dikarya</taxon>
        <taxon>Ascomycota</taxon>
        <taxon>Saccharomycotina</taxon>
        <taxon>Pichiomycetes</taxon>
        <taxon>Pichiales</taxon>
        <taxon>Pichiaceae</taxon>
        <taxon>Pichia</taxon>
    </lineage>
</organism>
<evidence type="ECO:0000256" key="3">
    <source>
        <dbReference type="ARBA" id="ARBA00023122"/>
    </source>
</evidence>
<dbReference type="GO" id="GO:0005737">
    <property type="term" value="C:cytoplasm"/>
    <property type="evidence" value="ECO:0007669"/>
    <property type="project" value="TreeGrafter"/>
</dbReference>
<accession>A0A4T0X713</accession>
<dbReference type="InterPro" id="IPR050511">
    <property type="entry name" value="AMPK_gamma/SDS23_families"/>
</dbReference>
<dbReference type="PANTHER" id="PTHR13780">
    <property type="entry name" value="AMP-ACTIVATED PROTEIN KINASE, GAMMA REGULATORY SUBUNIT"/>
    <property type="match status" value="1"/>
</dbReference>
<proteinExistence type="inferred from homology"/>
<evidence type="ECO:0000313" key="6">
    <source>
        <dbReference type="EMBL" id="TID30654.1"/>
    </source>
</evidence>
<dbReference type="PROSITE" id="PS51371">
    <property type="entry name" value="CBS"/>
    <property type="match status" value="3"/>
</dbReference>
<name>A0A4T0X713_9ASCO</name>
<protein>
    <recommendedName>
        <fullName evidence="5">CBS domain-containing protein</fullName>
    </recommendedName>
</protein>
<evidence type="ECO:0000313" key="7">
    <source>
        <dbReference type="Proteomes" id="UP000307173"/>
    </source>
</evidence>
<dbReference type="Proteomes" id="UP000307173">
    <property type="component" value="Unassembled WGS sequence"/>
</dbReference>
<dbReference type="AlphaFoldDB" id="A0A4T0X713"/>
<comment type="caution">
    <text evidence="6">The sequence shown here is derived from an EMBL/GenBank/DDBJ whole genome shotgun (WGS) entry which is preliminary data.</text>
</comment>
<dbReference type="SUPFAM" id="SSF54631">
    <property type="entry name" value="CBS-domain pair"/>
    <property type="match status" value="2"/>
</dbReference>
<dbReference type="InterPro" id="IPR000644">
    <property type="entry name" value="CBS_dom"/>
</dbReference>
<keyword evidence="2" id="KW-0677">Repeat</keyword>
<dbReference type="PANTHER" id="PTHR13780:SF35">
    <property type="entry name" value="LD22662P"/>
    <property type="match status" value="1"/>
</dbReference>
<dbReference type="GO" id="GO:0031588">
    <property type="term" value="C:nucleotide-activated protein kinase complex"/>
    <property type="evidence" value="ECO:0007669"/>
    <property type="project" value="TreeGrafter"/>
</dbReference>
<comment type="similarity">
    <text evidence="1">Belongs to the 5'-AMP-activated protein kinase gamma subunit family.</text>
</comment>